<keyword evidence="2" id="KW-0560">Oxidoreductase</keyword>
<reference evidence="5 6" key="1">
    <citation type="submission" date="2024-03" db="EMBL/GenBank/DDBJ databases">
        <title>Natural products discovery in diverse microorganisms through a two-stage MS feature dereplication strategy.</title>
        <authorList>
            <person name="Zhang R."/>
        </authorList>
    </citation>
    <scope>NUCLEOTIDE SEQUENCE [LARGE SCALE GENOMIC DNA]</scope>
    <source>
        <strain evidence="5 6">18930</strain>
    </source>
</reference>
<dbReference type="PANTHER" id="PTHR45024:SF2">
    <property type="entry name" value="SCP2 DOMAIN-CONTAINING PROTEIN"/>
    <property type="match status" value="1"/>
</dbReference>
<dbReference type="InterPro" id="IPR002347">
    <property type="entry name" value="SDR_fam"/>
</dbReference>
<protein>
    <submittedName>
        <fullName evidence="5">3-oxoacyl-ACP reductase</fullName>
    </submittedName>
</protein>
<dbReference type="Pfam" id="PF00106">
    <property type="entry name" value="adh_short"/>
    <property type="match status" value="1"/>
</dbReference>
<organism evidence="5 6">
    <name type="scientific">Rhodococcus sovatensis</name>
    <dbReference type="NCBI Taxonomy" id="1805840"/>
    <lineage>
        <taxon>Bacteria</taxon>
        <taxon>Bacillati</taxon>
        <taxon>Actinomycetota</taxon>
        <taxon>Actinomycetes</taxon>
        <taxon>Mycobacteriales</taxon>
        <taxon>Nocardiaceae</taxon>
        <taxon>Rhodococcus</taxon>
    </lineage>
</organism>
<feature type="domain" description="Ketoreductase" evidence="4">
    <location>
        <begin position="14"/>
        <end position="227"/>
    </location>
</feature>
<sequence>MLIVSDEQIRLDGRVALVTGAASGLGRAEAIGLAQSGASIVLGDIAPGPAVDEAIDLVKQAGGEVAFVAGDIGERSTADAMFSVAQEKFGSVDIVVNNAGIVRDRMLFNMSDEDWDAVIKVHLRGHFLMTRNAGAFWRARSKAADGPVYGRIVNTSSEAGLLGPEGQANYGAAKAGITALTLSASRALARYGVRANAICPRARTSMTEAVFGSAPSDGLDPLSPEHVATLVRYLSAPSSDSVNGQVFVVYGPMVALMAAPTVEARFDAGDGAWTPEDLAEQLGSHFSGRDPSRTFSASAALDLGAPQVTAGS</sequence>
<accession>A0ABZ2PUX8</accession>
<evidence type="ECO:0000256" key="3">
    <source>
        <dbReference type="RuleBase" id="RU000363"/>
    </source>
</evidence>
<dbReference type="NCBIfam" id="NF005862">
    <property type="entry name" value="PRK07792.1"/>
    <property type="match status" value="1"/>
</dbReference>
<dbReference type="InterPro" id="IPR057326">
    <property type="entry name" value="KR_dom"/>
</dbReference>
<dbReference type="PROSITE" id="PS00061">
    <property type="entry name" value="ADH_SHORT"/>
    <property type="match status" value="1"/>
</dbReference>
<dbReference type="EMBL" id="CP147846">
    <property type="protein sequence ID" value="WXG71842.1"/>
    <property type="molecule type" value="Genomic_DNA"/>
</dbReference>
<dbReference type="Proteomes" id="UP001432000">
    <property type="component" value="Chromosome"/>
</dbReference>
<evidence type="ECO:0000256" key="2">
    <source>
        <dbReference type="ARBA" id="ARBA00023002"/>
    </source>
</evidence>
<evidence type="ECO:0000259" key="4">
    <source>
        <dbReference type="SMART" id="SM00822"/>
    </source>
</evidence>
<evidence type="ECO:0000313" key="6">
    <source>
        <dbReference type="Proteomes" id="UP001432000"/>
    </source>
</evidence>
<dbReference type="SMART" id="SM00822">
    <property type="entry name" value="PKS_KR"/>
    <property type="match status" value="1"/>
</dbReference>
<dbReference type="SUPFAM" id="SSF51735">
    <property type="entry name" value="NAD(P)-binding Rossmann-fold domains"/>
    <property type="match status" value="1"/>
</dbReference>
<dbReference type="InterPro" id="IPR020904">
    <property type="entry name" value="Sc_DH/Rdtase_CS"/>
</dbReference>
<comment type="similarity">
    <text evidence="1 3">Belongs to the short-chain dehydrogenases/reductases (SDR) family.</text>
</comment>
<name>A0ABZ2PUX8_9NOCA</name>
<proteinExistence type="inferred from homology"/>
<dbReference type="RefSeq" id="WP_338893618.1">
    <property type="nucleotide sequence ID" value="NZ_CP147846.1"/>
</dbReference>
<keyword evidence="6" id="KW-1185">Reference proteome</keyword>
<gene>
    <name evidence="5" type="ORF">WDS16_26280</name>
</gene>
<dbReference type="PRINTS" id="PR00081">
    <property type="entry name" value="GDHRDH"/>
</dbReference>
<dbReference type="PANTHER" id="PTHR45024">
    <property type="entry name" value="DEHYDROGENASES, SHORT CHAIN"/>
    <property type="match status" value="1"/>
</dbReference>
<evidence type="ECO:0000256" key="1">
    <source>
        <dbReference type="ARBA" id="ARBA00006484"/>
    </source>
</evidence>
<dbReference type="Gene3D" id="3.40.50.720">
    <property type="entry name" value="NAD(P)-binding Rossmann-like Domain"/>
    <property type="match status" value="1"/>
</dbReference>
<dbReference type="InterPro" id="IPR051687">
    <property type="entry name" value="Peroxisomal_Beta-Oxidation"/>
</dbReference>
<dbReference type="InterPro" id="IPR036291">
    <property type="entry name" value="NAD(P)-bd_dom_sf"/>
</dbReference>
<evidence type="ECO:0000313" key="5">
    <source>
        <dbReference type="EMBL" id="WXG71842.1"/>
    </source>
</evidence>
<dbReference type="PRINTS" id="PR00080">
    <property type="entry name" value="SDRFAMILY"/>
</dbReference>